<comment type="similarity">
    <text evidence="4">Belongs to the NAD(P)-dependent epimerase/dehydratase family.</text>
</comment>
<dbReference type="RefSeq" id="WP_141635919.1">
    <property type="nucleotide sequence ID" value="NZ_VIGB01000003.1"/>
</dbReference>
<dbReference type="OrthoDB" id="9801785at2"/>
<dbReference type="UniPathway" id="UPA00214"/>
<evidence type="ECO:0000259" key="11">
    <source>
        <dbReference type="Pfam" id="PF01370"/>
    </source>
</evidence>
<evidence type="ECO:0000256" key="3">
    <source>
        <dbReference type="ARBA" id="ARBA00004947"/>
    </source>
</evidence>
<organism evidence="12 13">
    <name type="scientific">Kitasatospora acidiphila</name>
    <dbReference type="NCBI Taxonomy" id="2567942"/>
    <lineage>
        <taxon>Bacteria</taxon>
        <taxon>Bacillati</taxon>
        <taxon>Actinomycetota</taxon>
        <taxon>Actinomycetes</taxon>
        <taxon>Kitasatosporales</taxon>
        <taxon>Streptomycetaceae</taxon>
        <taxon>Kitasatospora</taxon>
    </lineage>
</organism>
<dbReference type="PANTHER" id="PTHR43725">
    <property type="entry name" value="UDP-GLUCOSE 4-EPIMERASE"/>
    <property type="match status" value="1"/>
</dbReference>
<dbReference type="EMBL" id="VIGB01000003">
    <property type="protein sequence ID" value="TQF05442.1"/>
    <property type="molecule type" value="Genomic_DNA"/>
</dbReference>
<evidence type="ECO:0000313" key="12">
    <source>
        <dbReference type="EMBL" id="TQF05442.1"/>
    </source>
</evidence>
<dbReference type="EC" id="5.1.3.2" evidence="5"/>
<dbReference type="Gene3D" id="3.90.25.10">
    <property type="entry name" value="UDP-galactose 4-epimerase, domain 1"/>
    <property type="match status" value="1"/>
</dbReference>
<dbReference type="Gene3D" id="3.40.50.720">
    <property type="entry name" value="NAD(P)-binding Rossmann-like Domain"/>
    <property type="match status" value="1"/>
</dbReference>
<proteinExistence type="inferred from homology"/>
<dbReference type="InterPro" id="IPR001509">
    <property type="entry name" value="Epimerase_deHydtase"/>
</dbReference>
<keyword evidence="7" id="KW-0520">NAD</keyword>
<dbReference type="GO" id="GO:0003978">
    <property type="term" value="F:UDP-glucose 4-epimerase activity"/>
    <property type="evidence" value="ECO:0007669"/>
    <property type="project" value="UniProtKB-EC"/>
</dbReference>
<dbReference type="GO" id="GO:0006012">
    <property type="term" value="P:galactose metabolic process"/>
    <property type="evidence" value="ECO:0007669"/>
    <property type="project" value="UniProtKB-UniPathway"/>
</dbReference>
<dbReference type="AlphaFoldDB" id="A0A540W8X6"/>
<dbReference type="PROSITE" id="PS51257">
    <property type="entry name" value="PROKAR_LIPOPROTEIN"/>
    <property type="match status" value="1"/>
</dbReference>
<sequence>MKVLISGGAGYIGSTVASACLEAGHTPVILDSLVTGRREFTEGREFYQGDIADGALVDRIFAEHPEIEAVVHCAALIVVPDSVADPVGYYRANVAKSLDFVGHLLRNGCEKMIFSSSASIYQASEDFSVDEHAGLDPQSPYARTKAVCEGMFADIAATQPIRILSLRYFNPIGADPELRTGLQVRHPSHALGKLIEAHEAGRSFMITGTHWPTRDGSGIRDYIHVWDLAAAHVAALENFDQALEGGRASAINLGTGTGTTVRELVEAFNGVVDEPVAVVETETRPGDVAGAYTRSDRAERLLRWKPEHSIADGIRDSLRWAEVRDARLS</sequence>
<comment type="pathway">
    <text evidence="3">Carbohydrate metabolism; galactose metabolism.</text>
</comment>
<keyword evidence="13" id="KW-1185">Reference proteome</keyword>
<dbReference type="NCBIfam" id="TIGR01179">
    <property type="entry name" value="galE"/>
    <property type="match status" value="1"/>
</dbReference>
<evidence type="ECO:0000256" key="6">
    <source>
        <dbReference type="ARBA" id="ARBA00018569"/>
    </source>
</evidence>
<evidence type="ECO:0000313" key="13">
    <source>
        <dbReference type="Proteomes" id="UP000319103"/>
    </source>
</evidence>
<evidence type="ECO:0000256" key="9">
    <source>
        <dbReference type="ARBA" id="ARBA00031367"/>
    </source>
</evidence>
<evidence type="ECO:0000256" key="8">
    <source>
        <dbReference type="ARBA" id="ARBA00023235"/>
    </source>
</evidence>
<name>A0A540W8X6_9ACTN</name>
<dbReference type="SUPFAM" id="SSF51735">
    <property type="entry name" value="NAD(P)-binding Rossmann-fold domains"/>
    <property type="match status" value="1"/>
</dbReference>
<evidence type="ECO:0000256" key="1">
    <source>
        <dbReference type="ARBA" id="ARBA00000083"/>
    </source>
</evidence>
<evidence type="ECO:0000256" key="2">
    <source>
        <dbReference type="ARBA" id="ARBA00001911"/>
    </source>
</evidence>
<gene>
    <name evidence="12" type="primary">galE</name>
    <name evidence="12" type="ORF">E6W39_28415</name>
</gene>
<evidence type="ECO:0000256" key="7">
    <source>
        <dbReference type="ARBA" id="ARBA00023027"/>
    </source>
</evidence>
<comment type="caution">
    <text evidence="12">The sequence shown here is derived from an EMBL/GenBank/DDBJ whole genome shotgun (WGS) entry which is preliminary data.</text>
</comment>
<evidence type="ECO:0000256" key="5">
    <source>
        <dbReference type="ARBA" id="ARBA00013189"/>
    </source>
</evidence>
<reference evidence="12 13" key="1">
    <citation type="submission" date="2019-06" db="EMBL/GenBank/DDBJ databases">
        <title>Description of Kitasatospora acidophila sp. nov. isolated from pine grove soil, and reclassification of Streptomyces novaecaesareae to Kitasatospora novaeceasareae comb. nov.</title>
        <authorList>
            <person name="Kim M.J."/>
        </authorList>
    </citation>
    <scope>NUCLEOTIDE SEQUENCE [LARGE SCALE GENOMIC DNA]</scope>
    <source>
        <strain evidence="12 13">MMS16-CNU292</strain>
    </source>
</reference>
<comment type="cofactor">
    <cofactor evidence="2">
        <name>NAD(+)</name>
        <dbReference type="ChEBI" id="CHEBI:57540"/>
    </cofactor>
</comment>
<dbReference type="Pfam" id="PF01370">
    <property type="entry name" value="Epimerase"/>
    <property type="match status" value="1"/>
</dbReference>
<evidence type="ECO:0000256" key="4">
    <source>
        <dbReference type="ARBA" id="ARBA00007637"/>
    </source>
</evidence>
<keyword evidence="8 12" id="KW-0413">Isomerase</keyword>
<accession>A0A540W8X6</accession>
<evidence type="ECO:0000256" key="10">
    <source>
        <dbReference type="ARBA" id="ARBA00033067"/>
    </source>
</evidence>
<comment type="catalytic activity">
    <reaction evidence="1">
        <text>UDP-alpha-D-glucose = UDP-alpha-D-galactose</text>
        <dbReference type="Rhea" id="RHEA:22168"/>
        <dbReference type="ChEBI" id="CHEBI:58885"/>
        <dbReference type="ChEBI" id="CHEBI:66914"/>
        <dbReference type="EC" id="5.1.3.2"/>
    </reaction>
</comment>
<dbReference type="InterPro" id="IPR005886">
    <property type="entry name" value="UDP_G4E"/>
</dbReference>
<dbReference type="Proteomes" id="UP000319103">
    <property type="component" value="Unassembled WGS sequence"/>
</dbReference>
<protein>
    <recommendedName>
        <fullName evidence="6">UDP-glucose 4-epimerase</fullName>
        <ecNumber evidence="5">5.1.3.2</ecNumber>
    </recommendedName>
    <alternativeName>
        <fullName evidence="10">Galactowaldenase</fullName>
    </alternativeName>
    <alternativeName>
        <fullName evidence="9">UDP-galactose 4-epimerase</fullName>
    </alternativeName>
</protein>
<dbReference type="InterPro" id="IPR036291">
    <property type="entry name" value="NAD(P)-bd_dom_sf"/>
</dbReference>
<feature type="domain" description="NAD-dependent epimerase/dehydratase" evidence="11">
    <location>
        <begin position="3"/>
        <end position="246"/>
    </location>
</feature>